<keyword evidence="2" id="KW-1185">Reference proteome</keyword>
<sequence>MTIKQASTQVVAAFIDWKESRGHRPDEVLRGDDAFLFYLGLESSRSPLLDFRATGDKWQTVHAWLRRRRFVSD</sequence>
<dbReference type="Proteomes" id="UP000002949">
    <property type="component" value="Unassembled WGS sequence"/>
</dbReference>
<dbReference type="PATRIC" id="fig|1082933.3.peg.209"/>
<dbReference type="OrthoDB" id="8234757at2"/>
<protein>
    <submittedName>
        <fullName evidence="1">Uncharacterized protein</fullName>
    </submittedName>
</protein>
<gene>
    <name evidence="1" type="ORF">MEA186_01216</name>
</gene>
<evidence type="ECO:0000313" key="2">
    <source>
        <dbReference type="Proteomes" id="UP000002949"/>
    </source>
</evidence>
<evidence type="ECO:0000313" key="1">
    <source>
        <dbReference type="EMBL" id="EHH13906.1"/>
    </source>
</evidence>
<organism evidence="1 2">
    <name type="scientific">Mesorhizobium amorphae CCNWGS0123</name>
    <dbReference type="NCBI Taxonomy" id="1082933"/>
    <lineage>
        <taxon>Bacteria</taxon>
        <taxon>Pseudomonadati</taxon>
        <taxon>Pseudomonadota</taxon>
        <taxon>Alphaproteobacteria</taxon>
        <taxon>Hyphomicrobiales</taxon>
        <taxon>Phyllobacteriaceae</taxon>
        <taxon>Mesorhizobium</taxon>
    </lineage>
</organism>
<name>G6Y2Z0_9HYPH</name>
<accession>G6Y2Z0</accession>
<proteinExistence type="predicted"/>
<dbReference type="EMBL" id="AGSN01000015">
    <property type="protein sequence ID" value="EHH13906.1"/>
    <property type="molecule type" value="Genomic_DNA"/>
</dbReference>
<reference evidence="1 2" key="1">
    <citation type="journal article" date="2012" name="J. Bacteriol.">
        <title>Draft Genome Sequence of Plant Growth-Promoting Rhizobium Mesorhizobium amorphae, Isolated from Zinc-Lead Mine Tailings.</title>
        <authorList>
            <person name="Hao X."/>
            <person name="Lin Y."/>
            <person name="Johnstone L."/>
            <person name="Baltrus D.A."/>
            <person name="Miller S.J."/>
            <person name="Wei G."/>
            <person name="Rensing C."/>
        </authorList>
    </citation>
    <scope>NUCLEOTIDE SEQUENCE [LARGE SCALE GENOMIC DNA]</scope>
    <source>
        <strain evidence="1 2">CCNWGS0123</strain>
    </source>
</reference>
<dbReference type="RefSeq" id="WP_006199626.1">
    <property type="nucleotide sequence ID" value="NZ_AGSN01000015.1"/>
</dbReference>
<dbReference type="AlphaFoldDB" id="G6Y2Z0"/>